<dbReference type="AlphaFoldDB" id="A0AAV9AAR1"/>
<feature type="compositionally biased region" description="Basic and acidic residues" evidence="1">
    <location>
        <begin position="15"/>
        <end position="30"/>
    </location>
</feature>
<keyword evidence="3" id="KW-1185">Reference proteome</keyword>
<organism evidence="2 3">
    <name type="scientific">Acorus gramineus</name>
    <name type="common">Dwarf sweet flag</name>
    <dbReference type="NCBI Taxonomy" id="55184"/>
    <lineage>
        <taxon>Eukaryota</taxon>
        <taxon>Viridiplantae</taxon>
        <taxon>Streptophyta</taxon>
        <taxon>Embryophyta</taxon>
        <taxon>Tracheophyta</taxon>
        <taxon>Spermatophyta</taxon>
        <taxon>Magnoliopsida</taxon>
        <taxon>Liliopsida</taxon>
        <taxon>Acoraceae</taxon>
        <taxon>Acorus</taxon>
    </lineage>
</organism>
<comment type="caution">
    <text evidence="2">The sequence shown here is derived from an EMBL/GenBank/DDBJ whole genome shotgun (WGS) entry which is preliminary data.</text>
</comment>
<reference evidence="2" key="2">
    <citation type="submission" date="2023-06" db="EMBL/GenBank/DDBJ databases">
        <authorList>
            <person name="Ma L."/>
            <person name="Liu K.-W."/>
            <person name="Li Z."/>
            <person name="Hsiao Y.-Y."/>
            <person name="Qi Y."/>
            <person name="Fu T."/>
            <person name="Tang G."/>
            <person name="Zhang D."/>
            <person name="Sun W.-H."/>
            <person name="Liu D.-K."/>
            <person name="Li Y."/>
            <person name="Chen G.-Z."/>
            <person name="Liu X.-D."/>
            <person name="Liao X.-Y."/>
            <person name="Jiang Y.-T."/>
            <person name="Yu X."/>
            <person name="Hao Y."/>
            <person name="Huang J."/>
            <person name="Zhao X.-W."/>
            <person name="Ke S."/>
            <person name="Chen Y.-Y."/>
            <person name="Wu W.-L."/>
            <person name="Hsu J.-L."/>
            <person name="Lin Y.-F."/>
            <person name="Huang M.-D."/>
            <person name="Li C.-Y."/>
            <person name="Huang L."/>
            <person name="Wang Z.-W."/>
            <person name="Zhao X."/>
            <person name="Zhong W.-Y."/>
            <person name="Peng D.-H."/>
            <person name="Ahmad S."/>
            <person name="Lan S."/>
            <person name="Zhang J.-S."/>
            <person name="Tsai W.-C."/>
            <person name="Van De Peer Y."/>
            <person name="Liu Z.-J."/>
        </authorList>
    </citation>
    <scope>NUCLEOTIDE SEQUENCE</scope>
    <source>
        <strain evidence="2">SCP</strain>
        <tissue evidence="2">Leaves</tissue>
    </source>
</reference>
<dbReference type="Proteomes" id="UP001179952">
    <property type="component" value="Unassembled WGS sequence"/>
</dbReference>
<name>A0AAV9AAR1_ACOGR</name>
<feature type="region of interest" description="Disordered" evidence="1">
    <location>
        <begin position="1"/>
        <end position="37"/>
    </location>
</feature>
<accession>A0AAV9AAR1</accession>
<evidence type="ECO:0000313" key="3">
    <source>
        <dbReference type="Proteomes" id="UP001179952"/>
    </source>
</evidence>
<gene>
    <name evidence="2" type="ORF">QJS04_geneDACA002165</name>
</gene>
<reference evidence="2" key="1">
    <citation type="journal article" date="2023" name="Nat. Commun.">
        <title>Diploid and tetraploid genomes of Acorus and the evolution of monocots.</title>
        <authorList>
            <person name="Ma L."/>
            <person name="Liu K.W."/>
            <person name="Li Z."/>
            <person name="Hsiao Y.Y."/>
            <person name="Qi Y."/>
            <person name="Fu T."/>
            <person name="Tang G.D."/>
            <person name="Zhang D."/>
            <person name="Sun W.H."/>
            <person name="Liu D.K."/>
            <person name="Li Y."/>
            <person name="Chen G.Z."/>
            <person name="Liu X.D."/>
            <person name="Liao X.Y."/>
            <person name="Jiang Y.T."/>
            <person name="Yu X."/>
            <person name="Hao Y."/>
            <person name="Huang J."/>
            <person name="Zhao X.W."/>
            <person name="Ke S."/>
            <person name="Chen Y.Y."/>
            <person name="Wu W.L."/>
            <person name="Hsu J.L."/>
            <person name="Lin Y.F."/>
            <person name="Huang M.D."/>
            <person name="Li C.Y."/>
            <person name="Huang L."/>
            <person name="Wang Z.W."/>
            <person name="Zhao X."/>
            <person name="Zhong W.Y."/>
            <person name="Peng D.H."/>
            <person name="Ahmad S."/>
            <person name="Lan S."/>
            <person name="Zhang J.S."/>
            <person name="Tsai W.C."/>
            <person name="Van de Peer Y."/>
            <person name="Liu Z.J."/>
        </authorList>
    </citation>
    <scope>NUCLEOTIDE SEQUENCE</scope>
    <source>
        <strain evidence="2">SCP</strain>
    </source>
</reference>
<evidence type="ECO:0000256" key="1">
    <source>
        <dbReference type="SAM" id="MobiDB-lite"/>
    </source>
</evidence>
<dbReference type="EMBL" id="JAUJYN010000011">
    <property type="protein sequence ID" value="KAK1261215.1"/>
    <property type="molecule type" value="Genomic_DNA"/>
</dbReference>
<protein>
    <submittedName>
        <fullName evidence="2">Uncharacterized protein</fullName>
    </submittedName>
</protein>
<sequence length="77" mass="8486">MAGDEEVGAVDDGVGESHPKQRSMESESQYREASPTISLKQSTFTGHVLINHGADQLDCYHEKLEATNQIKVVEELN</sequence>
<proteinExistence type="predicted"/>
<evidence type="ECO:0000313" key="2">
    <source>
        <dbReference type="EMBL" id="KAK1261215.1"/>
    </source>
</evidence>